<dbReference type="Gene3D" id="3.60.10.10">
    <property type="entry name" value="Endonuclease/exonuclease/phosphatase"/>
    <property type="match status" value="1"/>
</dbReference>
<keyword evidence="4" id="KW-0269">Exonuclease</keyword>
<proteinExistence type="predicted"/>
<dbReference type="SUPFAM" id="SSF56219">
    <property type="entry name" value="DNase I-like"/>
    <property type="match status" value="1"/>
</dbReference>
<dbReference type="Proteomes" id="UP000326979">
    <property type="component" value="Unassembled WGS sequence"/>
</dbReference>
<dbReference type="GO" id="GO:0004519">
    <property type="term" value="F:endonuclease activity"/>
    <property type="evidence" value="ECO:0007669"/>
    <property type="project" value="UniProtKB-KW"/>
</dbReference>
<dbReference type="GO" id="GO:0004527">
    <property type="term" value="F:exonuclease activity"/>
    <property type="evidence" value="ECO:0007669"/>
    <property type="project" value="UniProtKB-KW"/>
</dbReference>
<dbReference type="InterPro" id="IPR005135">
    <property type="entry name" value="Endo/exonuclease/phosphatase"/>
</dbReference>
<accession>A0A5N8VX30</accession>
<feature type="transmembrane region" description="Helical" evidence="2">
    <location>
        <begin position="28"/>
        <end position="46"/>
    </location>
</feature>
<feature type="region of interest" description="Disordered" evidence="1">
    <location>
        <begin position="1"/>
        <end position="20"/>
    </location>
</feature>
<reference evidence="4 5" key="1">
    <citation type="submission" date="2019-07" db="EMBL/GenBank/DDBJ databases">
        <title>New species of Amycolatopsis and Streptomyces.</title>
        <authorList>
            <person name="Duangmal K."/>
            <person name="Teo W.F.A."/>
            <person name="Lipun K."/>
        </authorList>
    </citation>
    <scope>NUCLEOTIDE SEQUENCE [LARGE SCALE GENOMIC DNA]</scope>
    <source>
        <strain evidence="4 5">TISTR 2346</strain>
    </source>
</reference>
<organism evidence="4 5">
    <name type="scientific">Streptomyces phyllanthi</name>
    <dbReference type="NCBI Taxonomy" id="1803180"/>
    <lineage>
        <taxon>Bacteria</taxon>
        <taxon>Bacillati</taxon>
        <taxon>Actinomycetota</taxon>
        <taxon>Actinomycetes</taxon>
        <taxon>Kitasatosporales</taxon>
        <taxon>Streptomycetaceae</taxon>
        <taxon>Streptomyces</taxon>
    </lineage>
</organism>
<dbReference type="OrthoDB" id="2340043at2"/>
<evidence type="ECO:0000313" key="4">
    <source>
        <dbReference type="EMBL" id="MPY39817.1"/>
    </source>
</evidence>
<comment type="caution">
    <text evidence="4">The sequence shown here is derived from an EMBL/GenBank/DDBJ whole genome shotgun (WGS) entry which is preliminary data.</text>
</comment>
<keyword evidence="2" id="KW-1133">Transmembrane helix</keyword>
<dbReference type="EMBL" id="VJZE01000033">
    <property type="protein sequence ID" value="MPY39817.1"/>
    <property type="molecule type" value="Genomic_DNA"/>
</dbReference>
<feature type="transmembrane region" description="Helical" evidence="2">
    <location>
        <begin position="88"/>
        <end position="110"/>
    </location>
</feature>
<feature type="domain" description="Endonuclease/exonuclease/phosphatase" evidence="3">
    <location>
        <begin position="126"/>
        <end position="329"/>
    </location>
</feature>
<keyword evidence="2" id="KW-0812">Transmembrane</keyword>
<gene>
    <name evidence="4" type="ORF">FNH04_07760</name>
</gene>
<keyword evidence="2" id="KW-0472">Membrane</keyword>
<keyword evidence="4" id="KW-0540">Nuclease</keyword>
<evidence type="ECO:0000256" key="2">
    <source>
        <dbReference type="SAM" id="Phobius"/>
    </source>
</evidence>
<keyword evidence="5" id="KW-1185">Reference proteome</keyword>
<evidence type="ECO:0000256" key="1">
    <source>
        <dbReference type="SAM" id="MobiDB-lite"/>
    </source>
</evidence>
<dbReference type="AlphaFoldDB" id="A0A5N8VX30"/>
<evidence type="ECO:0000259" key="3">
    <source>
        <dbReference type="Pfam" id="PF03372"/>
    </source>
</evidence>
<evidence type="ECO:0000313" key="5">
    <source>
        <dbReference type="Proteomes" id="UP000326979"/>
    </source>
</evidence>
<keyword evidence="4" id="KW-0378">Hydrolase</keyword>
<sequence length="346" mass="36602">MTDTAVDAPHAAGGHRANGRRGRRGRMFGLLGCGVLLAVPSTLLVVRLTGLDAGTPLAVPVVLFPYGTVLSVLVLIAMLAVPALRPRWVAVAVVALLTAAQVTLLVPRFVPRQPHAPAQAAELRVATLNAHVGRADPRALVRLVKTERIDVLAVEELPSDGIAALAEAGLDRLLPYQELRPENDSSIYSRIPLARGGPLDADTAWPQTTADVKVGGRTVRLVAVHTYYPLGDAKRWTRDMTALASVARNSGPDTVFLGDFNASLDHAPMRELLASGLTDTHAELGRGWGRTWPVGMTLVPPVIQLDHVLHGSGLVGVSVTERTVPGTDHRAVVAVLALLPSAERAG</sequence>
<protein>
    <submittedName>
        <fullName evidence="4">Endonuclease/exonuclease/phosphatase family protein</fullName>
    </submittedName>
</protein>
<keyword evidence="4" id="KW-0255">Endonuclease</keyword>
<dbReference type="InterPro" id="IPR036691">
    <property type="entry name" value="Endo/exonu/phosph_ase_sf"/>
</dbReference>
<feature type="transmembrane region" description="Helical" evidence="2">
    <location>
        <begin position="58"/>
        <end position="81"/>
    </location>
</feature>
<dbReference type="Pfam" id="PF03372">
    <property type="entry name" value="Exo_endo_phos"/>
    <property type="match status" value="1"/>
</dbReference>
<name>A0A5N8VX30_9ACTN</name>